<keyword evidence="2" id="KW-1185">Reference proteome</keyword>
<dbReference type="Gene3D" id="3.40.50.300">
    <property type="entry name" value="P-loop containing nucleotide triphosphate hydrolases"/>
    <property type="match status" value="1"/>
</dbReference>
<evidence type="ECO:0000313" key="1">
    <source>
        <dbReference type="EMBL" id="EID18711.1"/>
    </source>
</evidence>
<proteinExistence type="predicted"/>
<organism evidence="1 2">
    <name type="scientific">Streptococcus anginosus subsp. whileyi CCUG 39159</name>
    <dbReference type="NCBI Taxonomy" id="1095729"/>
    <lineage>
        <taxon>Bacteria</taxon>
        <taxon>Bacillati</taxon>
        <taxon>Bacillota</taxon>
        <taxon>Bacilli</taxon>
        <taxon>Lactobacillales</taxon>
        <taxon>Streptococcaceae</taxon>
        <taxon>Streptococcus</taxon>
        <taxon>Streptococcus anginosus group</taxon>
    </lineage>
</organism>
<name>I0S5Q8_STRAP</name>
<evidence type="ECO:0000313" key="2">
    <source>
        <dbReference type="Proteomes" id="UP000003245"/>
    </source>
</evidence>
<protein>
    <recommendedName>
        <fullName evidence="3">NACHT domain-containing protein</fullName>
    </recommendedName>
</protein>
<dbReference type="RefSeq" id="WP_003038696.1">
    <property type="nucleotide sequence ID" value="NZ_AICP01000077.1"/>
</dbReference>
<evidence type="ECO:0008006" key="3">
    <source>
        <dbReference type="Google" id="ProtNLM"/>
    </source>
</evidence>
<dbReference type="Proteomes" id="UP000003245">
    <property type="component" value="Unassembled WGS sequence"/>
</dbReference>
<reference evidence="1 2" key="1">
    <citation type="submission" date="2012-01" db="EMBL/GenBank/DDBJ databases">
        <authorList>
            <person name="Harkins D.M."/>
            <person name="Madupu R."/>
            <person name="Durkin A.S."/>
            <person name="Torralba M."/>
            <person name="Methe B."/>
            <person name="Sutton G.G."/>
            <person name="Nelson K.E."/>
        </authorList>
    </citation>
    <scope>NUCLEOTIDE SEQUENCE [LARGE SCALE GENOMIC DNA]</scope>
    <source>
        <strain evidence="1 2">CCUG 39159</strain>
    </source>
</reference>
<accession>I0S5Q8</accession>
<gene>
    <name evidence="1" type="ORF">HMPREF1043_0009</name>
</gene>
<dbReference type="AlphaFoldDB" id="I0S5Q8"/>
<dbReference type="PATRIC" id="fig|1095729.3.peg.2202"/>
<dbReference type="EMBL" id="AICP01000077">
    <property type="protein sequence ID" value="EID18711.1"/>
    <property type="molecule type" value="Genomic_DNA"/>
</dbReference>
<comment type="caution">
    <text evidence="1">The sequence shown here is derived from an EMBL/GenBank/DDBJ whole genome shotgun (WGS) entry which is preliminary data.</text>
</comment>
<sequence>MSVIERLISGYPRESVHSRVSLMERMLRISLLLSYGCSDSSQLPKIPSQAGLGAIVSRLADLTKYDLDPHAQQLVDSLVDTYQTDGGVLQNFRNYLLHGGIAPSGAREVQALDRFIEIANESIESFFKKKGFRGNNLLETLQQFEPFVTGEAIGDQVALMNYHSLSKRSVTYHTDDKNNPEIVYSDEDPVFAKIKPYIESRATRDSHAVSSFKRRVERDLEAFKEMATSPEIVADSSPFYSHWNWAQSGGSVFRTDYFRVSASGAPEWRNWRGEWEPYENFLREISNWDVSVKRYSLVLERLASDIENVQRKAQGAEYGKMIVPESVSTKFRSSDLRGPSFQYGARSEIPRLSELIDGYATTRNGVHQIFLVSGEAGVGKTFNLLRESKSRAYGIAREGSNHPLYLFVDCAGAGTRSLEALIDSAMSKSLNLGFDRVSTLSRNGLCVLVLDGFDELLSSSGYSDALSLLGPILDRIGDSGTIIVSARSSYITGQYENSIEGRQSTHSDVPDHWKINLERWSARDVDELFSSNPSWSNFANLIGEAEKQLLGVPFFAQTFHVICERFKSGENEIRERLKSVGLRSILIEHYLERELGKIPSAAEGEFTVTQLDSIYRETAGMMWASRRQSLSRDDFLLAAAAALGVDEEFKGRFRGLGDRLTSLCGMSASNEGESLAFAFEHELFYDTFLGKYLGDEAAGSDGDAADILWRELTVGTLGEAAVGSLVESYTERSGQLTTIARRMVDRWSYESHSGVATNLRENISALVAHLMNRGHFVHGSLDDLEFEEILLSDIDSSVSFNNCQIDNLFVDLSPEGGAVSLVSTSVKNLRVSSECNYRNLKIDDDSRIDNVSVMQGDDVIDYLDSSSWVRFMHEKGVAGLSGRLQRALDSGESSAVELARNLFAKMTSMRRNNFVVESRTNKPGDYASPWLPTPRSDDWPLLVQALIDSGSARHNPINASGSSKARIQLEIGVDDLIEAYDASGLSTTQQAVAFWEKMRGL</sequence>
<dbReference type="InterPro" id="IPR027417">
    <property type="entry name" value="P-loop_NTPase"/>
</dbReference>
<dbReference type="SUPFAM" id="SSF52540">
    <property type="entry name" value="P-loop containing nucleoside triphosphate hydrolases"/>
    <property type="match status" value="1"/>
</dbReference>